<feature type="transmembrane region" description="Helical" evidence="10">
    <location>
        <begin position="389"/>
        <end position="413"/>
    </location>
</feature>
<name>A0A934I054_9CLOT</name>
<keyword evidence="8 10" id="KW-0472">Membrane</keyword>
<dbReference type="GO" id="GO:0051453">
    <property type="term" value="P:regulation of intracellular pH"/>
    <property type="evidence" value="ECO:0007669"/>
    <property type="project" value="TreeGrafter"/>
</dbReference>
<evidence type="ECO:0000313" key="13">
    <source>
        <dbReference type="Proteomes" id="UP000622687"/>
    </source>
</evidence>
<feature type="transmembrane region" description="Helical" evidence="10">
    <location>
        <begin position="216"/>
        <end position="232"/>
    </location>
</feature>
<dbReference type="RefSeq" id="WP_211144670.1">
    <property type="nucleotide sequence ID" value="NZ_JAEEGB010000041.1"/>
</dbReference>
<evidence type="ECO:0000256" key="10">
    <source>
        <dbReference type="RuleBase" id="RU366002"/>
    </source>
</evidence>
<dbReference type="GO" id="GO:0098719">
    <property type="term" value="P:sodium ion import across plasma membrane"/>
    <property type="evidence" value="ECO:0007669"/>
    <property type="project" value="TreeGrafter"/>
</dbReference>
<evidence type="ECO:0000256" key="1">
    <source>
        <dbReference type="ARBA" id="ARBA00004651"/>
    </source>
</evidence>
<dbReference type="Pfam" id="PF00999">
    <property type="entry name" value="Na_H_Exchanger"/>
    <property type="match status" value="1"/>
</dbReference>
<evidence type="ECO:0000259" key="11">
    <source>
        <dbReference type="Pfam" id="PF00999"/>
    </source>
</evidence>
<dbReference type="GO" id="GO:0015385">
    <property type="term" value="F:sodium:proton antiporter activity"/>
    <property type="evidence" value="ECO:0007669"/>
    <property type="project" value="InterPro"/>
</dbReference>
<keyword evidence="9 10" id="KW-0739">Sodium transport</keyword>
<evidence type="ECO:0000256" key="9">
    <source>
        <dbReference type="ARBA" id="ARBA00023201"/>
    </source>
</evidence>
<dbReference type="EMBL" id="JAEEGB010000041">
    <property type="protein sequence ID" value="MBI6875314.1"/>
    <property type="molecule type" value="Genomic_DNA"/>
</dbReference>
<accession>A0A934I054</accession>
<evidence type="ECO:0000256" key="7">
    <source>
        <dbReference type="ARBA" id="ARBA00023065"/>
    </source>
</evidence>
<evidence type="ECO:0000256" key="3">
    <source>
        <dbReference type="ARBA" id="ARBA00022475"/>
    </source>
</evidence>
<dbReference type="Gene3D" id="6.10.140.1330">
    <property type="match status" value="1"/>
</dbReference>
<feature type="transmembrane region" description="Helical" evidence="10">
    <location>
        <begin position="311"/>
        <end position="332"/>
    </location>
</feature>
<evidence type="ECO:0000256" key="2">
    <source>
        <dbReference type="ARBA" id="ARBA00022448"/>
    </source>
</evidence>
<comment type="similarity">
    <text evidence="10">Belongs to the monovalent cation:proton antiporter 1 (CPA1) transporter (TC 2.A.36) family.</text>
</comment>
<keyword evidence="7 10" id="KW-0406">Ion transport</keyword>
<feature type="transmembrane region" description="Helical" evidence="10">
    <location>
        <begin position="83"/>
        <end position="104"/>
    </location>
</feature>
<evidence type="ECO:0000256" key="6">
    <source>
        <dbReference type="ARBA" id="ARBA00023053"/>
    </source>
</evidence>
<dbReference type="AlphaFoldDB" id="A0A934I054"/>
<evidence type="ECO:0000256" key="4">
    <source>
        <dbReference type="ARBA" id="ARBA00022692"/>
    </source>
</evidence>
<gene>
    <name evidence="12" type="ORF">I6U51_21815</name>
</gene>
<comment type="function">
    <text evidence="10">Na(+)/H(+) antiporter that extrudes sodium in exchange for external protons.</text>
</comment>
<evidence type="ECO:0000256" key="8">
    <source>
        <dbReference type="ARBA" id="ARBA00023136"/>
    </source>
</evidence>
<dbReference type="GO" id="GO:0005886">
    <property type="term" value="C:plasma membrane"/>
    <property type="evidence" value="ECO:0007669"/>
    <property type="project" value="UniProtKB-SubCell"/>
</dbReference>
<dbReference type="PANTHER" id="PTHR10110:SF86">
    <property type="entry name" value="SODIUM_HYDROGEN EXCHANGER 7"/>
    <property type="match status" value="1"/>
</dbReference>
<proteinExistence type="inferred from homology"/>
<comment type="caution">
    <text evidence="12">The sequence shown here is derived from an EMBL/GenBank/DDBJ whole genome shotgun (WGS) entry which is preliminary data.</text>
</comment>
<evidence type="ECO:0000256" key="5">
    <source>
        <dbReference type="ARBA" id="ARBA00022989"/>
    </source>
</evidence>
<keyword evidence="3 10" id="KW-1003">Cell membrane</keyword>
<feature type="transmembrane region" description="Helical" evidence="10">
    <location>
        <begin position="110"/>
        <end position="130"/>
    </location>
</feature>
<comment type="subcellular location">
    <subcellularLocation>
        <location evidence="1 10">Cell membrane</location>
        <topology evidence="1 10">Multi-pass membrane protein</topology>
    </subcellularLocation>
</comment>
<keyword evidence="13" id="KW-1185">Reference proteome</keyword>
<dbReference type="GO" id="GO:0015386">
    <property type="term" value="F:potassium:proton antiporter activity"/>
    <property type="evidence" value="ECO:0007669"/>
    <property type="project" value="TreeGrafter"/>
</dbReference>
<evidence type="ECO:0000313" key="12">
    <source>
        <dbReference type="EMBL" id="MBI6875314.1"/>
    </source>
</evidence>
<dbReference type="InterPro" id="IPR006153">
    <property type="entry name" value="Cation/H_exchanger_TM"/>
</dbReference>
<organism evidence="12 13">
    <name type="scientific">Clostridium aciditolerans</name>
    <dbReference type="NCBI Taxonomy" id="339861"/>
    <lineage>
        <taxon>Bacteria</taxon>
        <taxon>Bacillati</taxon>
        <taxon>Bacillota</taxon>
        <taxon>Clostridia</taxon>
        <taxon>Eubacteriales</taxon>
        <taxon>Clostridiaceae</taxon>
        <taxon>Clostridium</taxon>
    </lineage>
</organism>
<keyword evidence="5 10" id="KW-1133">Transmembrane helix</keyword>
<feature type="transmembrane region" description="Helical" evidence="10">
    <location>
        <begin position="274"/>
        <end position="291"/>
    </location>
</feature>
<sequence>MEIFIIILILLAGIGISNIINRFIPSFPIPLIQISLGMILAILPLGIHMALEPELFLVLFIAPLLFNDGKRVSRSELWNLRTPILLMALGLVFVTVFIVGYIIHWMIPSITLSAAFALAAILSPTDAVAVQALSKRIHLPKKIMNLLEGEALINDASGLVAFKFAVAATVSGSFSLIKATTSFFIIAIGGLLCGVVLSFIIIHIRRLIRRLGMEDVTIQMLIQILTPFIIYLTSEHLGLSGILAVVSGGIIHSIEHEHTESFMSKLQIVSDSTWFVILFILNGLVFLILGLQIPGVIKIIFIDEKFNNLQVFGYIVVISIILTLIRFLWVYIFGEGKFRFREEGIFNKLRFKAAVLTSLSGVRGAVTLAGAFSIPYVLQGGAPFPQRDLIIFISAGVILFSLLETSIILPILVKKEEQSKGEDKNKIERKAFIKVIEASIKVLKEEINDENKKAALYVISSYNRYIRKSYRSENQVELNLKSSEMKKDIYAKALKVEEDEIEHLFKAGEISQNVYNVLKEKFNHTESILSNGLKHRINIAISIIKGVALKIFSSSKNDSMTDVKEIESAKILAYNAAISAIRKEINDENRGISLEIIAHYTEYIRRIQRGSQPKDNEQFNKHKRELQFKAIEVQRKEVQSLFENGEINRELANKLRKFINYWEATIME</sequence>
<reference evidence="12" key="1">
    <citation type="submission" date="2020-12" db="EMBL/GenBank/DDBJ databases">
        <title>Clostridium thailandense sp. nov., a novel acetogenic bacterium isolated from peat land soil in Thailand.</title>
        <authorList>
            <person name="Chaikitkaew S."/>
            <person name="Birkeland N.K."/>
        </authorList>
    </citation>
    <scope>NUCLEOTIDE SEQUENCE</scope>
    <source>
        <strain evidence="12">DSM 17425</strain>
    </source>
</reference>
<keyword evidence="4 10" id="KW-0812">Transmembrane</keyword>
<dbReference type="InterPro" id="IPR004705">
    <property type="entry name" value="Cation/H_exchanger_CPA1_bac"/>
</dbReference>
<comment type="caution">
    <text evidence="10">Lacks conserved residue(s) required for the propagation of feature annotation.</text>
</comment>
<dbReference type="NCBIfam" id="TIGR00831">
    <property type="entry name" value="a_cpa1"/>
    <property type="match status" value="1"/>
</dbReference>
<keyword evidence="2 10" id="KW-0813">Transport</keyword>
<dbReference type="Proteomes" id="UP000622687">
    <property type="component" value="Unassembled WGS sequence"/>
</dbReference>
<feature type="transmembrane region" description="Helical" evidence="10">
    <location>
        <begin position="38"/>
        <end position="62"/>
    </location>
</feature>
<feature type="domain" description="Cation/H+ exchanger transmembrane" evidence="11">
    <location>
        <begin position="7"/>
        <end position="414"/>
    </location>
</feature>
<dbReference type="InterPro" id="IPR018422">
    <property type="entry name" value="Cation/H_exchanger_CPA1"/>
</dbReference>
<keyword evidence="6 10" id="KW-0915">Sodium</keyword>
<feature type="transmembrane region" description="Helical" evidence="10">
    <location>
        <begin position="238"/>
        <end position="254"/>
    </location>
</feature>
<dbReference type="PANTHER" id="PTHR10110">
    <property type="entry name" value="SODIUM/HYDROGEN EXCHANGER"/>
    <property type="match status" value="1"/>
</dbReference>
<keyword evidence="10" id="KW-0050">Antiport</keyword>
<feature type="transmembrane region" description="Helical" evidence="10">
    <location>
        <begin position="353"/>
        <end position="377"/>
    </location>
</feature>
<protein>
    <submittedName>
        <fullName evidence="12">Na+/H+ antiporter</fullName>
    </submittedName>
</protein>
<feature type="transmembrane region" description="Helical" evidence="10">
    <location>
        <begin position="183"/>
        <end position="204"/>
    </location>
</feature>